<evidence type="ECO:0000313" key="2">
    <source>
        <dbReference type="EMBL" id="EIT75525.1"/>
    </source>
</evidence>
<keyword evidence="1" id="KW-0732">Signal</keyword>
<dbReference type="HOGENOM" id="CLU_153989_1_0_1"/>
<feature type="signal peptide" evidence="1">
    <location>
        <begin position="1"/>
        <end position="18"/>
    </location>
</feature>
<dbReference type="OrthoDB" id="3497702at2759"/>
<accession>I8TMW0</accession>
<dbReference type="EMBL" id="AKHY01000175">
    <property type="protein sequence ID" value="EIT75525.1"/>
    <property type="molecule type" value="Genomic_DNA"/>
</dbReference>
<proteinExistence type="predicted"/>
<evidence type="ECO:0000313" key="3">
    <source>
        <dbReference type="Proteomes" id="UP000002812"/>
    </source>
</evidence>
<feature type="chain" id="PRO_5003714280" evidence="1">
    <location>
        <begin position="19"/>
        <end position="132"/>
    </location>
</feature>
<sequence length="132" mass="13469">MKTTFAVIISVLTASISAAPLEARQSNQVTLALSNDQSGAYAGVAFAADGTDKSIKALYGGTSVGASGSVLASSAQLASFPQTIHCVIKNNGAVIANLDAQHTFADLDGNPASATPVNLDHDPSIFTRDYGR</sequence>
<dbReference type="Proteomes" id="UP000002812">
    <property type="component" value="Unassembled WGS sequence"/>
</dbReference>
<evidence type="ECO:0000256" key="1">
    <source>
        <dbReference type="SAM" id="SignalP"/>
    </source>
</evidence>
<reference evidence="3" key="2">
    <citation type="submission" date="2012-06" db="EMBL/GenBank/DDBJ databases">
        <title>Comparative genomic analyses of Aspergillus oryzae 3.042 and A. oryzae RIB40 for soy-sauce fermentation.</title>
        <authorList>
            <person name="Zhao G."/>
            <person name="Hou L."/>
            <person name="Wang C."/>
            <person name="Cao X."/>
        </authorList>
    </citation>
    <scope>NUCLEOTIDE SEQUENCE [LARGE SCALE GENOMIC DNA]</scope>
    <source>
        <strain evidence="3">3.042</strain>
    </source>
</reference>
<dbReference type="AlphaFoldDB" id="I8TMW0"/>
<reference evidence="2 3" key="1">
    <citation type="journal article" date="2012" name="Eukaryot. Cell">
        <title>Draft genome sequence of Aspergillus oryzae strain 3.042.</title>
        <authorList>
            <person name="Zhao G."/>
            <person name="Yao Y."/>
            <person name="Qi W."/>
            <person name="Wang C."/>
            <person name="Hou L."/>
            <person name="Zeng B."/>
            <person name="Cao X."/>
        </authorList>
    </citation>
    <scope>NUCLEOTIDE SEQUENCE [LARGE SCALE GENOMIC DNA]</scope>
    <source>
        <strain evidence="2 3">3.042</strain>
    </source>
</reference>
<comment type="caution">
    <text evidence="2">The sequence shown here is derived from an EMBL/GenBank/DDBJ whole genome shotgun (WGS) entry which is preliminary data.</text>
</comment>
<gene>
    <name evidence="2" type="ORF">Ao3042_08497</name>
</gene>
<organism evidence="2 3">
    <name type="scientific">Aspergillus oryzae (strain 3.042)</name>
    <name type="common">Yellow koji mold</name>
    <dbReference type="NCBI Taxonomy" id="1160506"/>
    <lineage>
        <taxon>Eukaryota</taxon>
        <taxon>Fungi</taxon>
        <taxon>Dikarya</taxon>
        <taxon>Ascomycota</taxon>
        <taxon>Pezizomycotina</taxon>
        <taxon>Eurotiomycetes</taxon>
        <taxon>Eurotiomycetidae</taxon>
        <taxon>Eurotiales</taxon>
        <taxon>Aspergillaceae</taxon>
        <taxon>Aspergillus</taxon>
        <taxon>Aspergillus subgen. Circumdati</taxon>
    </lineage>
</organism>
<name>I8TMW0_ASPO3</name>
<protein>
    <submittedName>
        <fullName evidence="2">Uncharacterized protein</fullName>
    </submittedName>
</protein>